<dbReference type="Pfam" id="PF02470">
    <property type="entry name" value="MlaD"/>
    <property type="match status" value="1"/>
</dbReference>
<keyword evidence="4" id="KW-1185">Reference proteome</keyword>
<evidence type="ECO:0000313" key="3">
    <source>
        <dbReference type="EMBL" id="PKV82005.1"/>
    </source>
</evidence>
<dbReference type="PANTHER" id="PTHR33371">
    <property type="entry name" value="INTERMEMBRANE PHOSPHOLIPID TRANSPORT SYSTEM BINDING PROTEIN MLAD-RELATED"/>
    <property type="match status" value="1"/>
</dbReference>
<dbReference type="Proteomes" id="UP000233766">
    <property type="component" value="Unassembled WGS sequence"/>
</dbReference>
<evidence type="ECO:0000256" key="1">
    <source>
        <dbReference type="SAM" id="Phobius"/>
    </source>
</evidence>
<dbReference type="InterPro" id="IPR003399">
    <property type="entry name" value="Mce/MlaD"/>
</dbReference>
<evidence type="ECO:0000313" key="4">
    <source>
        <dbReference type="Proteomes" id="UP000233766"/>
    </source>
</evidence>
<name>A0A2N3VK54_9NOCA</name>
<keyword evidence="1" id="KW-1133">Transmembrane helix</keyword>
<dbReference type="GO" id="GO:0005576">
    <property type="term" value="C:extracellular region"/>
    <property type="evidence" value="ECO:0007669"/>
    <property type="project" value="TreeGrafter"/>
</dbReference>
<reference evidence="3 4" key="1">
    <citation type="submission" date="2017-12" db="EMBL/GenBank/DDBJ databases">
        <title>Sequencing the genomes of 1000 Actinobacteria strains.</title>
        <authorList>
            <person name="Klenk H.-P."/>
        </authorList>
    </citation>
    <scope>NUCLEOTIDE SEQUENCE [LARGE SCALE GENOMIC DNA]</scope>
    <source>
        <strain evidence="3 4">DSM 44489</strain>
    </source>
</reference>
<comment type="caution">
    <text evidence="3">The sequence shown here is derived from an EMBL/GenBank/DDBJ whole genome shotgun (WGS) entry which is preliminary data.</text>
</comment>
<keyword evidence="1" id="KW-0812">Transmembrane</keyword>
<keyword evidence="1" id="KW-0472">Membrane</keyword>
<proteinExistence type="predicted"/>
<evidence type="ECO:0000259" key="2">
    <source>
        <dbReference type="Pfam" id="PF02470"/>
    </source>
</evidence>
<protein>
    <submittedName>
        <fullName evidence="3">Virulence factor Mce-like protein</fullName>
    </submittedName>
</protein>
<dbReference type="OrthoDB" id="4371474at2"/>
<organism evidence="3 4">
    <name type="scientific">Nocardia fluminea</name>
    <dbReference type="NCBI Taxonomy" id="134984"/>
    <lineage>
        <taxon>Bacteria</taxon>
        <taxon>Bacillati</taxon>
        <taxon>Actinomycetota</taxon>
        <taxon>Actinomycetes</taxon>
        <taxon>Mycobacteriales</taxon>
        <taxon>Nocardiaceae</taxon>
        <taxon>Nocardia</taxon>
    </lineage>
</organism>
<sequence length="329" mass="34700">MSARLLDIRRVKPGSIASLAAIAAVLLIGSSYIIFGLLKINPLAEHVTARMLLANSGTLGTNTPVLLTGIQVGEVTAVQKVADGVEVRFRIDAPYRVPAASEVRIENLSALGEPYLEFRPNADTGPYITDNQLLDARSAAAPTLIPDLAAKAVAVIDQLDPKAITSLVTTFNQALTGVEGEIPRLERANTLLAATILSRTTLLRDLLLDLQTSGADMTWAGPALTASGPEWTRLGTGLEELITVAANFFEIGDAPRDYLTGDGLVPFLQRVDTLITELGPGMLQLAPILRPMTAPLPAALAPLDISALISTALSTVGDDGTVRLQVTVK</sequence>
<dbReference type="EMBL" id="PJMW01000002">
    <property type="protein sequence ID" value="PKV82005.1"/>
    <property type="molecule type" value="Genomic_DNA"/>
</dbReference>
<gene>
    <name evidence="3" type="ORF">ATK86_6488</name>
</gene>
<accession>A0A2N3VK54</accession>
<dbReference type="InterPro" id="IPR052336">
    <property type="entry name" value="MlaD_Phospholipid_Transporter"/>
</dbReference>
<dbReference type="PANTHER" id="PTHR33371:SF16">
    <property type="entry name" value="MCE-FAMILY PROTEIN MCE3F"/>
    <property type="match status" value="1"/>
</dbReference>
<feature type="transmembrane region" description="Helical" evidence="1">
    <location>
        <begin position="16"/>
        <end position="38"/>
    </location>
</feature>
<dbReference type="AlphaFoldDB" id="A0A2N3VK54"/>
<dbReference type="RefSeq" id="WP_101467634.1">
    <property type="nucleotide sequence ID" value="NZ_PJMW01000002.1"/>
</dbReference>
<feature type="domain" description="Mce/MlaD" evidence="2">
    <location>
        <begin position="47"/>
        <end position="120"/>
    </location>
</feature>